<gene>
    <name evidence="3" type="ORF">C1SCF055_LOCUS18534</name>
</gene>
<evidence type="ECO:0000313" key="6">
    <source>
        <dbReference type="Proteomes" id="UP001152797"/>
    </source>
</evidence>
<dbReference type="PROSITE" id="PS50106">
    <property type="entry name" value="PDZ"/>
    <property type="match status" value="1"/>
</dbReference>
<dbReference type="PANTHER" id="PTHR38899">
    <property type="entry name" value="DOMAIN OOKINETE PROTEIN, PUTATIVE-RELATED"/>
    <property type="match status" value="1"/>
</dbReference>
<reference evidence="4" key="2">
    <citation type="submission" date="2024-04" db="EMBL/GenBank/DDBJ databases">
        <authorList>
            <person name="Chen Y."/>
            <person name="Shah S."/>
            <person name="Dougan E. K."/>
            <person name="Thang M."/>
            <person name="Chan C."/>
        </authorList>
    </citation>
    <scope>NUCLEOTIDE SEQUENCE [LARGE SCALE GENOMIC DNA]</scope>
</reference>
<dbReference type="AlphaFoldDB" id="A0A9P1CHA0"/>
<dbReference type="InterPro" id="IPR001478">
    <property type="entry name" value="PDZ"/>
</dbReference>
<evidence type="ECO:0000313" key="4">
    <source>
        <dbReference type="EMBL" id="CAL1145019.1"/>
    </source>
</evidence>
<proteinExistence type="predicted"/>
<dbReference type="Proteomes" id="UP001152797">
    <property type="component" value="Unassembled WGS sequence"/>
</dbReference>
<dbReference type="EMBL" id="CAMXCT030001613">
    <property type="protein sequence ID" value="CAL4778956.1"/>
    <property type="molecule type" value="Genomic_DNA"/>
</dbReference>
<evidence type="ECO:0000259" key="2">
    <source>
        <dbReference type="PROSITE" id="PS50106"/>
    </source>
</evidence>
<dbReference type="InterPro" id="IPR036412">
    <property type="entry name" value="HAD-like_sf"/>
</dbReference>
<reference evidence="3" key="1">
    <citation type="submission" date="2022-10" db="EMBL/GenBank/DDBJ databases">
        <authorList>
            <person name="Chen Y."/>
            <person name="Dougan E. K."/>
            <person name="Chan C."/>
            <person name="Rhodes N."/>
            <person name="Thang M."/>
        </authorList>
    </citation>
    <scope>NUCLEOTIDE SEQUENCE</scope>
</reference>
<evidence type="ECO:0000313" key="5">
    <source>
        <dbReference type="EMBL" id="CAL4778956.1"/>
    </source>
</evidence>
<evidence type="ECO:0000313" key="3">
    <source>
        <dbReference type="EMBL" id="CAI3991644.1"/>
    </source>
</evidence>
<accession>A0A9P1CHA0</accession>
<dbReference type="EMBL" id="CAMXCT010001613">
    <property type="protein sequence ID" value="CAI3991644.1"/>
    <property type="molecule type" value="Genomic_DNA"/>
</dbReference>
<protein>
    <submittedName>
        <fullName evidence="5">FCP1 homology domain-containing protein</fullName>
    </submittedName>
</protein>
<feature type="domain" description="PDZ" evidence="2">
    <location>
        <begin position="322"/>
        <end position="384"/>
    </location>
</feature>
<organism evidence="3">
    <name type="scientific">Cladocopium goreaui</name>
    <dbReference type="NCBI Taxonomy" id="2562237"/>
    <lineage>
        <taxon>Eukaryota</taxon>
        <taxon>Sar</taxon>
        <taxon>Alveolata</taxon>
        <taxon>Dinophyceae</taxon>
        <taxon>Suessiales</taxon>
        <taxon>Symbiodiniaceae</taxon>
        <taxon>Cladocopium</taxon>
    </lineage>
</organism>
<dbReference type="SUPFAM" id="SSF56784">
    <property type="entry name" value="HAD-like"/>
    <property type="match status" value="1"/>
</dbReference>
<name>A0A9P1CHA0_9DINO</name>
<dbReference type="EMBL" id="CAMXCT020001613">
    <property type="protein sequence ID" value="CAL1145019.1"/>
    <property type="molecule type" value="Genomic_DNA"/>
</dbReference>
<evidence type="ECO:0000256" key="1">
    <source>
        <dbReference type="SAM" id="MobiDB-lite"/>
    </source>
</evidence>
<comment type="caution">
    <text evidence="3">The sequence shown here is derived from an EMBL/GenBank/DDBJ whole genome shotgun (WGS) entry which is preliminary data.</text>
</comment>
<sequence>MASDLFKTSTRGYQQSCPAFGELVAANQDCDEVEKLNRTESVGLKSWFAEHVSNSPEIGAPRPPARRSESQQSQEASCRRQIALEQVHRFASRCKEVDNNILFSSRSSPNLAMAVDRGVAAAVPQPESAGFHKDNCGILWHTEDHAGHEASPSKPSKPSNPPTTCLACCDAKLVVSKLVSSFRTAIGHGDLGIEDPGFQDPANAVIIFDWDDTLLPTTYILGTVIPSLPEEDKAGVLPEDSEYQEQLAAHAHLVQFLLRTARRVARVAIVSNSLSPWVQASAARYLPGIDFEALFDELDVPIYYSRQHLSNIPVTYKVTNWDVHLDRRDGGRIGVDIIREFDGSLAVARIEEGGLMEQWNQDYPDRAVQPGDRFAEVNGNTDSLAAECRKQQELRILVYRAVPDRDPYVEAKRIDMTACLDKFYGRHANWQQNVVCIGDAVTEQQAIKEVLQSNSESSRPRPLCKTVNLIDTPSLEQLSNELRILGVWLGKMVSYEKDFDLFMDQLDDLEAELFKA</sequence>
<feature type="region of interest" description="Disordered" evidence="1">
    <location>
        <begin position="54"/>
        <end position="76"/>
    </location>
</feature>
<dbReference type="OrthoDB" id="419104at2759"/>
<keyword evidence="6" id="KW-1185">Reference proteome</keyword>
<dbReference type="PANTHER" id="PTHR38899:SF1">
    <property type="entry name" value="PROTEIN KINASE"/>
    <property type="match status" value="1"/>
</dbReference>